<dbReference type="EC" id="3.1.11.6" evidence="5"/>
<evidence type="ECO:0000256" key="6">
    <source>
        <dbReference type="RuleBase" id="RU004355"/>
    </source>
</evidence>
<keyword evidence="3 5" id="KW-0378">Hydrolase</keyword>
<keyword evidence="4 5" id="KW-0269">Exonuclease</keyword>
<accession>A0ABR7T297</accession>
<dbReference type="PANTHER" id="PTHR30008:SF0">
    <property type="entry name" value="EXODEOXYRIBONUCLEASE 7 LARGE SUBUNIT"/>
    <property type="match status" value="1"/>
</dbReference>
<proteinExistence type="inferred from homology"/>
<feature type="domain" description="Exonuclease VII large subunit C-terminal" evidence="7">
    <location>
        <begin position="123"/>
        <end position="438"/>
    </location>
</feature>
<dbReference type="InterPro" id="IPR020579">
    <property type="entry name" value="Exonuc_VII_lsu_C"/>
</dbReference>
<evidence type="ECO:0000256" key="3">
    <source>
        <dbReference type="ARBA" id="ARBA00022801"/>
    </source>
</evidence>
<reference evidence="9 10" key="1">
    <citation type="submission" date="2020-07" db="EMBL/GenBank/DDBJ databases">
        <title>Draft whole-genome sequence of Heliobacterium chlorum DSM 3682, type strain.</title>
        <authorList>
            <person name="Kyndt J.A."/>
            <person name="Meyer T.E."/>
            <person name="Imhoff J.F."/>
        </authorList>
    </citation>
    <scope>NUCLEOTIDE SEQUENCE [LARGE SCALE GENOMIC DNA]</scope>
    <source>
        <strain evidence="9 10">DSM 3682</strain>
    </source>
</reference>
<name>A0ABR7T297_HELCL</name>
<evidence type="ECO:0000256" key="5">
    <source>
        <dbReference type="HAMAP-Rule" id="MF_00378"/>
    </source>
</evidence>
<gene>
    <name evidence="5 9" type="primary">xseA</name>
    <name evidence="9" type="ORF">H1S01_10275</name>
</gene>
<feature type="domain" description="OB-fold nucleic acid binding" evidence="8">
    <location>
        <begin position="5"/>
        <end position="100"/>
    </location>
</feature>
<dbReference type="RefSeq" id="WP_188040258.1">
    <property type="nucleotide sequence ID" value="NZ_JACVHF010000009.1"/>
</dbReference>
<organism evidence="9 10">
    <name type="scientific">Heliobacterium chlorum</name>
    <dbReference type="NCBI Taxonomy" id="2698"/>
    <lineage>
        <taxon>Bacteria</taxon>
        <taxon>Bacillati</taxon>
        <taxon>Bacillota</taxon>
        <taxon>Clostridia</taxon>
        <taxon>Eubacteriales</taxon>
        <taxon>Heliobacteriaceae</taxon>
        <taxon>Heliobacterium</taxon>
    </lineage>
</organism>
<comment type="caution">
    <text evidence="9">The sequence shown here is derived from an EMBL/GenBank/DDBJ whole genome shotgun (WGS) entry which is preliminary data.</text>
</comment>
<comment type="subcellular location">
    <subcellularLocation>
        <location evidence="5 6">Cytoplasm</location>
    </subcellularLocation>
</comment>
<dbReference type="InterPro" id="IPR025824">
    <property type="entry name" value="OB-fold_nuc-bd_dom"/>
</dbReference>
<keyword evidence="10" id="KW-1185">Reference proteome</keyword>
<dbReference type="PANTHER" id="PTHR30008">
    <property type="entry name" value="EXODEOXYRIBONUCLEASE 7 LARGE SUBUNIT"/>
    <property type="match status" value="1"/>
</dbReference>
<dbReference type="NCBIfam" id="TIGR00237">
    <property type="entry name" value="xseA"/>
    <property type="match status" value="1"/>
</dbReference>
<protein>
    <recommendedName>
        <fullName evidence="5">Exodeoxyribonuclease 7 large subunit</fullName>
        <ecNumber evidence="5">3.1.11.6</ecNumber>
    </recommendedName>
    <alternativeName>
        <fullName evidence="5">Exodeoxyribonuclease VII large subunit</fullName>
        <shortName evidence="5">Exonuclease VII large subunit</shortName>
    </alternativeName>
</protein>
<dbReference type="Pfam" id="PF13742">
    <property type="entry name" value="tRNA_anti_2"/>
    <property type="match status" value="1"/>
</dbReference>
<comment type="function">
    <text evidence="5">Bidirectionally degrades single-stranded DNA into large acid-insoluble oligonucleotides, which are then degraded further into small acid-soluble oligonucleotides.</text>
</comment>
<evidence type="ECO:0000256" key="2">
    <source>
        <dbReference type="ARBA" id="ARBA00022722"/>
    </source>
</evidence>
<evidence type="ECO:0000313" key="9">
    <source>
        <dbReference type="EMBL" id="MBC9784895.1"/>
    </source>
</evidence>
<comment type="catalytic activity">
    <reaction evidence="5 6">
        <text>Exonucleolytic cleavage in either 5'- to 3'- or 3'- to 5'-direction to yield nucleoside 5'-phosphates.</text>
        <dbReference type="EC" id="3.1.11.6"/>
    </reaction>
</comment>
<dbReference type="InterPro" id="IPR003753">
    <property type="entry name" value="Exonuc_VII_L"/>
</dbReference>
<sequence>MDKIWSVTQLNQYIQGLLENAPLLSAVWIQGEISNYKHHTSGHMYFTLKDKESTVRAVMFRGKNRFLSFRPENGLNVIIRGQVSVYARDGNYQIYVDEMEPAGLGGIFLALEQTKRRLEADGLFARDRKRPLPPLPRKVGIVTAPTGAAIRDLFSVIQRRFPAMNILFSPAIVQGEEAVPSLLRALQRLEGQPDVDVVIIGRGGGSREDLWAFNDEALCRAIAAFPVPVISAVGHESDVSLSDLVADVRAATPSAAAELAVPLYAALQDRVNELTIQLQRSMIARLERARRNVASLENRPSLSQPLHRLRVPRQRVDQFEERLRRVLSPARLSMMRGRVTDLEKRLRTMGAPQRLLPRRQRLEELQRQLVMIAQKGLQEKRKELALQASLMDALSPLAVLDRGFSLCMDQDGRVVRDAKEIAPGDTVDIVLHRGELACRVEERRENRRWQIKRESLD</sequence>
<dbReference type="EMBL" id="JACVHF010000009">
    <property type="protein sequence ID" value="MBC9784895.1"/>
    <property type="molecule type" value="Genomic_DNA"/>
</dbReference>
<evidence type="ECO:0000313" key="10">
    <source>
        <dbReference type="Proteomes" id="UP000617402"/>
    </source>
</evidence>
<evidence type="ECO:0000259" key="7">
    <source>
        <dbReference type="Pfam" id="PF02601"/>
    </source>
</evidence>
<dbReference type="HAMAP" id="MF_00378">
    <property type="entry name" value="Exonuc_7_L"/>
    <property type="match status" value="1"/>
</dbReference>
<evidence type="ECO:0000259" key="8">
    <source>
        <dbReference type="Pfam" id="PF13742"/>
    </source>
</evidence>
<comment type="similarity">
    <text evidence="5 6">Belongs to the XseA family.</text>
</comment>
<evidence type="ECO:0000256" key="4">
    <source>
        <dbReference type="ARBA" id="ARBA00022839"/>
    </source>
</evidence>
<evidence type="ECO:0000256" key="1">
    <source>
        <dbReference type="ARBA" id="ARBA00022490"/>
    </source>
</evidence>
<dbReference type="Proteomes" id="UP000617402">
    <property type="component" value="Unassembled WGS sequence"/>
</dbReference>
<dbReference type="Pfam" id="PF02601">
    <property type="entry name" value="Exonuc_VII_L"/>
    <property type="match status" value="1"/>
</dbReference>
<dbReference type="GO" id="GO:0008855">
    <property type="term" value="F:exodeoxyribonuclease VII activity"/>
    <property type="evidence" value="ECO:0007669"/>
    <property type="project" value="UniProtKB-EC"/>
</dbReference>
<keyword evidence="2 5" id="KW-0540">Nuclease</keyword>
<dbReference type="CDD" id="cd04489">
    <property type="entry name" value="ExoVII_LU_OBF"/>
    <property type="match status" value="1"/>
</dbReference>
<keyword evidence="1 5" id="KW-0963">Cytoplasm</keyword>
<comment type="subunit">
    <text evidence="5">Heterooligomer composed of large and small subunits.</text>
</comment>